<dbReference type="eggNOG" id="COG0006">
    <property type="taxonomic scope" value="Bacteria"/>
</dbReference>
<reference evidence="1 2" key="2">
    <citation type="journal article" date="2011" name="J. Bacteriol.">
        <title>Genome Sequence of Kosmotoga olearia Strain TBF 19.5.1, a Thermophilic Bacterium with a Wide Growth Temperature Range, Isolated from the Troll B Oil Platform in the North Sea.</title>
        <authorList>
            <person name="Swithers K.S."/>
            <person name="Dipippo J.L."/>
            <person name="Bruce D.C."/>
            <person name="Detter C."/>
            <person name="Tapia R."/>
            <person name="Han S."/>
            <person name="Goodwin L.A."/>
            <person name="Han J."/>
            <person name="Woyke T."/>
            <person name="Pitluck S."/>
            <person name="Pennacchio L."/>
            <person name="Nolan M."/>
            <person name="Mikhailova N."/>
            <person name="Land M.L."/>
            <person name="Nesbo C.L."/>
            <person name="Gogarten J.P."/>
            <person name="Noll K.M."/>
        </authorList>
    </citation>
    <scope>NUCLEOTIDE SEQUENCE [LARGE SCALE GENOMIC DNA]</scope>
    <source>
        <strain evidence="2">ATCC BAA-1733 / DSM 21960 / TBF 19.5.1</strain>
    </source>
</reference>
<dbReference type="STRING" id="521045.Kole_0331"/>
<dbReference type="PANTHER" id="PTHR46112:SF3">
    <property type="entry name" value="AMINOPEPTIDASE YPDF"/>
    <property type="match status" value="1"/>
</dbReference>
<keyword evidence="2" id="KW-1185">Reference proteome</keyword>
<reference evidence="1 2" key="1">
    <citation type="submission" date="2009-06" db="EMBL/GenBank/DDBJ databases">
        <title>Complete sequence of Thermotogales bacterium TBF 19.5.1.</title>
        <authorList>
            <consortium name="US DOE Joint Genome Institute"/>
            <person name="Lucas S."/>
            <person name="Copeland A."/>
            <person name="Lapidus A."/>
            <person name="Glavina del Rio T."/>
            <person name="Tice H."/>
            <person name="Bruce D."/>
            <person name="Goodwin L."/>
            <person name="Pitluck S."/>
            <person name="Chertkov O."/>
            <person name="Brettin T."/>
            <person name="Detter J.C."/>
            <person name="Han C."/>
            <person name="Schmutz J."/>
            <person name="Larimer F."/>
            <person name="Land M."/>
            <person name="Hauser L."/>
            <person name="Kyrpides N."/>
            <person name="Ovchinnikova G."/>
            <person name="Noll K."/>
        </authorList>
    </citation>
    <scope>NUCLEOTIDE SEQUENCE [LARGE SCALE GENOMIC DNA]</scope>
    <source>
        <strain evidence="2">ATCC BAA-1733 / DSM 21960 / TBF 19.5.1</strain>
    </source>
</reference>
<proteinExistence type="predicted"/>
<organism evidence="1 2">
    <name type="scientific">Kosmotoga olearia (strain ATCC BAA-1733 / DSM 21960 / TBF 19.5.1)</name>
    <dbReference type="NCBI Taxonomy" id="521045"/>
    <lineage>
        <taxon>Bacteria</taxon>
        <taxon>Thermotogati</taxon>
        <taxon>Thermotogota</taxon>
        <taxon>Thermotogae</taxon>
        <taxon>Kosmotogales</taxon>
        <taxon>Kosmotogaceae</taxon>
        <taxon>Kosmotoga</taxon>
    </lineage>
</organism>
<accession>C5CDH2</accession>
<dbReference type="SUPFAM" id="SSF55920">
    <property type="entry name" value="Creatinase/aminopeptidase"/>
    <property type="match status" value="1"/>
</dbReference>
<keyword evidence="1" id="KW-0645">Protease</keyword>
<name>C5CDH2_KOSOT</name>
<dbReference type="KEGG" id="kol:Kole_0331"/>
<keyword evidence="1" id="KW-0031">Aminopeptidase</keyword>
<dbReference type="InterPro" id="IPR036005">
    <property type="entry name" value="Creatinase/aminopeptidase-like"/>
</dbReference>
<dbReference type="CDD" id="cd01066">
    <property type="entry name" value="APP_MetAP"/>
    <property type="match status" value="1"/>
</dbReference>
<protein>
    <submittedName>
        <fullName evidence="1">Xaa-Pro aminopeptidase-like protein</fullName>
    </submittedName>
</protein>
<dbReference type="Gene3D" id="3.90.230.10">
    <property type="entry name" value="Creatinase/methionine aminopeptidase superfamily"/>
    <property type="match status" value="1"/>
</dbReference>
<sequence>MTMRLNTVRKYYQSRNANGALFGKVSNIYWLFEGNIDPRMDLFSDRGSFFILILSDRVLIICPTTIYRRLKEEVFTGFDFEYLEYPWYGDPLPLLEKLGHKFGTIVTDLPELRGVKGYIGVDDSFYSEKMVLSERELTRLRAVGKLSESMLYEFSPELSPGLTEIEIEKVLRALLNEMGLEVPFIGVCSDERITSYSQSHSTEKRVKRYLRISLTTQKQGLRVSLTRFFYFGTIPSELITVHEKACALYAHLAFDTLNSETMEEVYNKIHRAYSVLGLKREKQELYVGGHTGYVDRSFLVYTRNVKIRPCTAYAYGIDYESARSEDTFLIKNDGNAEFLTLGEDFPKIVVKVENLKVFRPWIMEL</sequence>
<evidence type="ECO:0000313" key="2">
    <source>
        <dbReference type="Proteomes" id="UP000002382"/>
    </source>
</evidence>
<keyword evidence="1" id="KW-0378">Hydrolase</keyword>
<dbReference type="InterPro" id="IPR050659">
    <property type="entry name" value="Peptidase_M24B"/>
</dbReference>
<dbReference type="GO" id="GO:0004177">
    <property type="term" value="F:aminopeptidase activity"/>
    <property type="evidence" value="ECO:0007669"/>
    <property type="project" value="UniProtKB-KW"/>
</dbReference>
<evidence type="ECO:0000313" key="1">
    <source>
        <dbReference type="EMBL" id="ACR79056.1"/>
    </source>
</evidence>
<gene>
    <name evidence="1" type="ordered locus">Kole_0331</name>
</gene>
<dbReference type="AlphaFoldDB" id="C5CDH2"/>
<dbReference type="PANTHER" id="PTHR46112">
    <property type="entry name" value="AMINOPEPTIDASE"/>
    <property type="match status" value="1"/>
</dbReference>
<dbReference type="Proteomes" id="UP000002382">
    <property type="component" value="Chromosome"/>
</dbReference>
<dbReference type="HOGENOM" id="CLU_758174_0_0_0"/>
<dbReference type="EMBL" id="CP001634">
    <property type="protein sequence ID" value="ACR79056.1"/>
    <property type="molecule type" value="Genomic_DNA"/>
</dbReference>